<evidence type="ECO:0000259" key="10">
    <source>
        <dbReference type="Pfam" id="PF00425"/>
    </source>
</evidence>
<proteinExistence type="predicted"/>
<evidence type="ECO:0000256" key="1">
    <source>
        <dbReference type="ARBA" id="ARBA00001946"/>
    </source>
</evidence>
<dbReference type="SUPFAM" id="SSF56322">
    <property type="entry name" value="ADC synthase"/>
    <property type="match status" value="1"/>
</dbReference>
<feature type="domain" description="Anthranilate synthase component I N-terminal" evidence="11">
    <location>
        <begin position="58"/>
        <end position="209"/>
    </location>
</feature>
<feature type="domain" description="Chorismate-utilising enzyme C-terminal" evidence="10">
    <location>
        <begin position="261"/>
        <end position="512"/>
    </location>
</feature>
<dbReference type="InterPro" id="IPR019999">
    <property type="entry name" value="Anth_synth_I-like"/>
</dbReference>
<dbReference type="Pfam" id="PF00425">
    <property type="entry name" value="Chorismate_bind"/>
    <property type="match status" value="1"/>
</dbReference>
<dbReference type="AlphaFoldDB" id="A0A1C4H5Z1"/>
<dbReference type="EMBL" id="FMBL01000002">
    <property type="protein sequence ID" value="SCC80098.1"/>
    <property type="molecule type" value="Genomic_DNA"/>
</dbReference>
<dbReference type="Pfam" id="PF04715">
    <property type="entry name" value="Anth_synt_I_N"/>
    <property type="match status" value="1"/>
</dbReference>
<dbReference type="InterPro" id="IPR006805">
    <property type="entry name" value="Anth_synth_I_N"/>
</dbReference>
<dbReference type="RefSeq" id="WP_200754446.1">
    <property type="nucleotide sequence ID" value="NZ_FMBL01000002.1"/>
</dbReference>
<comment type="function">
    <text evidence="7">Part of a heterotetrameric complex that catalyzes the two-step biosynthesis of anthranilate, an intermediate in the biosynthesis of L-tryptophan. In the first step, the glutamine-binding beta subunit (TrpG) of anthranilate synthase (AS) provides the glutamine amidotransferase activity which generates ammonia as a substrate that, along with chorismate, is used in the second step, catalyzed by the large alpha subunit of AS (TrpE) to produce anthranilate. In the absence of TrpG, TrpE can synthesize anthranilate directly from chorismate and high concentrations of ammonia.</text>
</comment>
<dbReference type="Gene3D" id="3.60.120.10">
    <property type="entry name" value="Anthranilate synthase"/>
    <property type="match status" value="1"/>
</dbReference>
<comment type="subunit">
    <text evidence="2">Heterotetramer consisting of two non-identical subunits: a beta subunit (TrpG) and a large alpha subunit (TrpE).</text>
</comment>
<feature type="region of interest" description="Disordered" evidence="9">
    <location>
        <begin position="1"/>
        <end position="22"/>
    </location>
</feature>
<gene>
    <name evidence="12" type="ORF">GA0061077_1013</name>
</gene>
<evidence type="ECO:0000256" key="2">
    <source>
        <dbReference type="ARBA" id="ARBA00011575"/>
    </source>
</evidence>
<dbReference type="PANTHER" id="PTHR11236">
    <property type="entry name" value="AMINOBENZOATE/ANTHRANILATE SYNTHASE"/>
    <property type="match status" value="1"/>
</dbReference>
<dbReference type="InterPro" id="IPR005801">
    <property type="entry name" value="ADC_synthase"/>
</dbReference>
<keyword evidence="13" id="KW-1185">Reference proteome</keyword>
<dbReference type="PANTHER" id="PTHR11236:SF48">
    <property type="entry name" value="ISOCHORISMATE SYNTHASE MENF"/>
    <property type="match status" value="1"/>
</dbReference>
<accession>A0A1C4H5Z1</accession>
<evidence type="ECO:0000313" key="12">
    <source>
        <dbReference type="EMBL" id="SCC80098.1"/>
    </source>
</evidence>
<evidence type="ECO:0000313" key="13">
    <source>
        <dbReference type="Proteomes" id="UP000242610"/>
    </source>
</evidence>
<dbReference type="InterPro" id="IPR015890">
    <property type="entry name" value="Chorismate_C"/>
</dbReference>
<comment type="catalytic activity">
    <reaction evidence="8">
        <text>chorismate + L-glutamine = anthranilate + pyruvate + L-glutamate + H(+)</text>
        <dbReference type="Rhea" id="RHEA:21732"/>
        <dbReference type="ChEBI" id="CHEBI:15361"/>
        <dbReference type="ChEBI" id="CHEBI:15378"/>
        <dbReference type="ChEBI" id="CHEBI:16567"/>
        <dbReference type="ChEBI" id="CHEBI:29748"/>
        <dbReference type="ChEBI" id="CHEBI:29985"/>
        <dbReference type="ChEBI" id="CHEBI:58359"/>
        <dbReference type="EC" id="4.1.3.27"/>
    </reaction>
</comment>
<evidence type="ECO:0000256" key="4">
    <source>
        <dbReference type="ARBA" id="ARBA00022723"/>
    </source>
</evidence>
<evidence type="ECO:0000256" key="6">
    <source>
        <dbReference type="ARBA" id="ARBA00023239"/>
    </source>
</evidence>
<evidence type="ECO:0000259" key="11">
    <source>
        <dbReference type="Pfam" id="PF04715"/>
    </source>
</evidence>
<keyword evidence="6" id="KW-0456">Lyase</keyword>
<evidence type="ECO:0000256" key="3">
    <source>
        <dbReference type="ARBA" id="ARBA00020653"/>
    </source>
</evidence>
<comment type="cofactor">
    <cofactor evidence="1">
        <name>Mg(2+)</name>
        <dbReference type="ChEBI" id="CHEBI:18420"/>
    </cofactor>
</comment>
<dbReference type="GO" id="GO:0000162">
    <property type="term" value="P:L-tryptophan biosynthetic process"/>
    <property type="evidence" value="ECO:0007669"/>
    <property type="project" value="TreeGrafter"/>
</dbReference>
<evidence type="ECO:0000256" key="8">
    <source>
        <dbReference type="ARBA" id="ARBA00047683"/>
    </source>
</evidence>
<dbReference type="STRING" id="1505727.GA0061077_1013"/>
<evidence type="ECO:0000256" key="7">
    <source>
        <dbReference type="ARBA" id="ARBA00025634"/>
    </source>
</evidence>
<evidence type="ECO:0000256" key="9">
    <source>
        <dbReference type="SAM" id="MobiDB-lite"/>
    </source>
</evidence>
<dbReference type="PRINTS" id="PR00095">
    <property type="entry name" value="ANTSNTHASEI"/>
</dbReference>
<name>A0A1C4H5Z1_9BIFI</name>
<dbReference type="GO" id="GO:0004049">
    <property type="term" value="F:anthranilate synthase activity"/>
    <property type="evidence" value="ECO:0007669"/>
    <property type="project" value="UniProtKB-EC"/>
</dbReference>
<protein>
    <recommendedName>
        <fullName evidence="3">Anthranilate synthase component 1</fullName>
    </recommendedName>
</protein>
<evidence type="ECO:0000256" key="5">
    <source>
        <dbReference type="ARBA" id="ARBA00022842"/>
    </source>
</evidence>
<keyword evidence="4" id="KW-0479">Metal-binding</keyword>
<sequence>MSVHKNGAVGAGGESITRRASSVQTECSDIRPSIEEVRELAKTGPYRRIPVMRELLADRLTTIEAMRRVRAVSNHCFLFESAEAGQRLGRYSFLGFAPQLELTCKDGELTVKHVASAGHGTQDTVVERSHVDHPKEAIRDVLIRYCSPCLEGFPPFAGGLVGYFSFEYLAYAEPVLKRAAQDRANMPDVDLMLFDQLISFDSYRQRLQLIAGVDVDDVDASYERAVHRIDEMQCILEDGRRYEFRPLNFENELEPTPNCSRYADIVGKAKRYIHDGDIFQVVLSNPIVAQASGSLFDTYRLMRAENPSPYMVFMSSDNIEIAAASPETLVRLENGRLLTYPLAGTRPRGETTEEDRRIEHDLLHNEKELAEHNMLVDLGRNDIGRVSKLGSVEVERLHDIVRFSHVMHIGSTVAGELADGKDALDVVDLVLPAGTLSGAPKIRACQIISELEGSSRGIYGGAIGYLDFSGNLDTCIDIRLAFKHRDRLCVQSGAGIVADSDPDKEFEECRNKARAVMNAVVQANGGVA</sequence>
<dbReference type="GO" id="GO:0046872">
    <property type="term" value="F:metal ion binding"/>
    <property type="evidence" value="ECO:0007669"/>
    <property type="project" value="UniProtKB-KW"/>
</dbReference>
<dbReference type="Proteomes" id="UP000242610">
    <property type="component" value="Unassembled WGS sequence"/>
</dbReference>
<organism evidence="12 13">
    <name type="scientific">Bifidobacterium commune</name>
    <dbReference type="NCBI Taxonomy" id="1505727"/>
    <lineage>
        <taxon>Bacteria</taxon>
        <taxon>Bacillati</taxon>
        <taxon>Actinomycetota</taxon>
        <taxon>Actinomycetes</taxon>
        <taxon>Bifidobacteriales</taxon>
        <taxon>Bifidobacteriaceae</taxon>
        <taxon>Bifidobacterium</taxon>
    </lineage>
</organism>
<keyword evidence="5" id="KW-0460">Magnesium</keyword>
<reference evidence="13" key="1">
    <citation type="submission" date="2016-08" db="EMBL/GenBank/DDBJ databases">
        <authorList>
            <person name="Varghese N."/>
            <person name="Submissions Spin"/>
        </authorList>
    </citation>
    <scope>NUCLEOTIDE SEQUENCE [LARGE SCALE GENOMIC DNA]</scope>
    <source>
        <strain evidence="13">R-52791</strain>
    </source>
</reference>